<keyword evidence="4" id="KW-0067">ATP-binding</keyword>
<evidence type="ECO:0000256" key="1">
    <source>
        <dbReference type="ARBA" id="ARBA00006887"/>
    </source>
</evidence>
<comment type="catalytic activity">
    <reaction evidence="7">
        <text>tRNA(Ile) + L-isoleucine + ATP = L-isoleucyl-tRNA(Ile) + AMP + diphosphate</text>
        <dbReference type="Rhea" id="RHEA:11060"/>
        <dbReference type="Rhea" id="RHEA-COMP:9666"/>
        <dbReference type="Rhea" id="RHEA-COMP:9695"/>
        <dbReference type="ChEBI" id="CHEBI:30616"/>
        <dbReference type="ChEBI" id="CHEBI:33019"/>
        <dbReference type="ChEBI" id="CHEBI:58045"/>
        <dbReference type="ChEBI" id="CHEBI:78442"/>
        <dbReference type="ChEBI" id="CHEBI:78528"/>
        <dbReference type="ChEBI" id="CHEBI:456215"/>
        <dbReference type="EC" id="6.1.1.5"/>
    </reaction>
</comment>
<dbReference type="GO" id="GO:0004822">
    <property type="term" value="F:isoleucine-tRNA ligase activity"/>
    <property type="evidence" value="ECO:0007669"/>
    <property type="project" value="UniProtKB-EC"/>
</dbReference>
<feature type="domain" description="Aminoacyl-tRNA synthetase class Ia" evidence="8">
    <location>
        <begin position="28"/>
        <end position="80"/>
    </location>
</feature>
<reference evidence="9 10" key="1">
    <citation type="submission" date="2019-07" db="EMBL/GenBank/DDBJ databases">
        <title>Aquicoccus porphyridii gen. nov., sp. nov., isolated from a small marine red alga, Porphyridium marinum.</title>
        <authorList>
            <person name="Liu L."/>
        </authorList>
    </citation>
    <scope>NUCLEOTIDE SEQUENCE [LARGE SCALE GENOMIC DNA]</scope>
    <source>
        <strain evidence="9 10">L1 8-17</strain>
    </source>
</reference>
<evidence type="ECO:0000256" key="2">
    <source>
        <dbReference type="ARBA" id="ARBA00022598"/>
    </source>
</evidence>
<proteinExistence type="inferred from homology"/>
<keyword evidence="3" id="KW-0547">Nucleotide-binding</keyword>
<evidence type="ECO:0000256" key="7">
    <source>
        <dbReference type="ARBA" id="ARBA00048359"/>
    </source>
</evidence>
<keyword evidence="6" id="KW-0030">Aminoacyl-tRNA synthetase</keyword>
<feature type="non-terminal residue" evidence="9">
    <location>
        <position position="80"/>
    </location>
</feature>
<evidence type="ECO:0000256" key="3">
    <source>
        <dbReference type="ARBA" id="ARBA00022741"/>
    </source>
</evidence>
<comment type="similarity">
    <text evidence="1">Belongs to the class-I aminoacyl-tRNA synthetase family. IleS type 1 subfamily.</text>
</comment>
<dbReference type="EMBL" id="VINQ01000232">
    <property type="protein sequence ID" value="KAA0907255.1"/>
    <property type="molecule type" value="Genomic_DNA"/>
</dbReference>
<evidence type="ECO:0000313" key="9">
    <source>
        <dbReference type="EMBL" id="KAA0907255.1"/>
    </source>
</evidence>
<comment type="caution">
    <text evidence="9">The sequence shown here is derived from an EMBL/GenBank/DDBJ whole genome shotgun (WGS) entry which is preliminary data.</text>
</comment>
<evidence type="ECO:0000256" key="5">
    <source>
        <dbReference type="ARBA" id="ARBA00022917"/>
    </source>
</evidence>
<gene>
    <name evidence="9" type="ORF">FLO80_22610</name>
</gene>
<dbReference type="Proteomes" id="UP000325291">
    <property type="component" value="Unassembled WGS sequence"/>
</dbReference>
<dbReference type="AlphaFoldDB" id="A0A5A9YQP9"/>
<sequence length="80" mass="8998">MTDYKATLNLPETAFPMKAGLPQREPETLKFWNDIGLYQKLRAIGGDRPKFVLHDGPPYANGSIHIGHAVNKILKDIIVR</sequence>
<organism evidence="9 10">
    <name type="scientific">Aquicoccus porphyridii</name>
    <dbReference type="NCBI Taxonomy" id="1852029"/>
    <lineage>
        <taxon>Bacteria</taxon>
        <taxon>Pseudomonadati</taxon>
        <taxon>Pseudomonadota</taxon>
        <taxon>Alphaproteobacteria</taxon>
        <taxon>Rhodobacterales</taxon>
        <taxon>Paracoccaceae</taxon>
        <taxon>Aquicoccus</taxon>
    </lineage>
</organism>
<dbReference type="InterPro" id="IPR001412">
    <property type="entry name" value="aa-tRNA-synth_I_CS"/>
</dbReference>
<dbReference type="RefSeq" id="WP_149187181.1">
    <property type="nucleotide sequence ID" value="NZ_VINQ01000232.1"/>
</dbReference>
<evidence type="ECO:0000256" key="4">
    <source>
        <dbReference type="ARBA" id="ARBA00022840"/>
    </source>
</evidence>
<evidence type="ECO:0000259" key="8">
    <source>
        <dbReference type="Pfam" id="PF00133"/>
    </source>
</evidence>
<dbReference type="PANTHER" id="PTHR42765:SF1">
    <property type="entry name" value="ISOLEUCINE--TRNA LIGASE, MITOCHONDRIAL"/>
    <property type="match status" value="1"/>
</dbReference>
<dbReference type="GO" id="GO:0005524">
    <property type="term" value="F:ATP binding"/>
    <property type="evidence" value="ECO:0007669"/>
    <property type="project" value="UniProtKB-KW"/>
</dbReference>
<dbReference type="PROSITE" id="PS00178">
    <property type="entry name" value="AA_TRNA_LIGASE_I"/>
    <property type="match status" value="1"/>
</dbReference>
<keyword evidence="2 9" id="KW-0436">Ligase</keyword>
<dbReference type="Gene3D" id="3.40.50.620">
    <property type="entry name" value="HUPs"/>
    <property type="match status" value="1"/>
</dbReference>
<keyword evidence="10" id="KW-1185">Reference proteome</keyword>
<dbReference type="GO" id="GO:0005829">
    <property type="term" value="C:cytosol"/>
    <property type="evidence" value="ECO:0007669"/>
    <property type="project" value="TreeGrafter"/>
</dbReference>
<protein>
    <submittedName>
        <fullName evidence="9">Class I tRNA ligase family protein</fullName>
    </submittedName>
</protein>
<dbReference type="SUPFAM" id="SSF52374">
    <property type="entry name" value="Nucleotidylyl transferase"/>
    <property type="match status" value="1"/>
</dbReference>
<dbReference type="Pfam" id="PF00133">
    <property type="entry name" value="tRNA-synt_1"/>
    <property type="match status" value="1"/>
</dbReference>
<dbReference type="GO" id="GO:0006428">
    <property type="term" value="P:isoleucyl-tRNA aminoacylation"/>
    <property type="evidence" value="ECO:0007669"/>
    <property type="project" value="TreeGrafter"/>
</dbReference>
<dbReference type="InterPro" id="IPR050081">
    <property type="entry name" value="Ile-tRNA_ligase"/>
</dbReference>
<keyword evidence="5" id="KW-0648">Protein biosynthesis</keyword>
<dbReference type="InterPro" id="IPR002300">
    <property type="entry name" value="aa-tRNA-synth_Ia"/>
</dbReference>
<dbReference type="PANTHER" id="PTHR42765">
    <property type="entry name" value="SOLEUCYL-TRNA SYNTHETASE"/>
    <property type="match status" value="1"/>
</dbReference>
<evidence type="ECO:0000313" key="10">
    <source>
        <dbReference type="Proteomes" id="UP000325291"/>
    </source>
</evidence>
<dbReference type="InterPro" id="IPR014729">
    <property type="entry name" value="Rossmann-like_a/b/a_fold"/>
</dbReference>
<accession>A0A5A9YQP9</accession>
<name>A0A5A9YQP9_9RHOB</name>
<evidence type="ECO:0000256" key="6">
    <source>
        <dbReference type="ARBA" id="ARBA00023146"/>
    </source>
</evidence>